<sequence>METGHRSTGKMGSWPMPFPPTNGRFHYNGDYSFTVNPVAGSFHLETVALHEIGHLLGLAHSNVQEAIMWPGIPAATIKGLNDDDIQGIKTLYV</sequence>
<feature type="active site" evidence="5">
    <location>
        <position position="51"/>
    </location>
</feature>
<evidence type="ECO:0000313" key="8">
    <source>
        <dbReference type="EMBL" id="KAF7134308.1"/>
    </source>
</evidence>
<evidence type="ECO:0000256" key="6">
    <source>
        <dbReference type="PIRSR" id="PIRSR621190-2"/>
    </source>
</evidence>
<dbReference type="GO" id="GO:0004222">
    <property type="term" value="F:metalloendopeptidase activity"/>
    <property type="evidence" value="ECO:0007669"/>
    <property type="project" value="InterPro"/>
</dbReference>
<keyword evidence="1" id="KW-0645">Protease</keyword>
<dbReference type="GO" id="GO:0030574">
    <property type="term" value="P:collagen catabolic process"/>
    <property type="evidence" value="ECO:0007669"/>
    <property type="project" value="TreeGrafter"/>
</dbReference>
<dbReference type="EMBL" id="WJXA01000008">
    <property type="protein sequence ID" value="KAF7134308.1"/>
    <property type="molecule type" value="Genomic_DNA"/>
</dbReference>
<dbReference type="InterPro" id="IPR021190">
    <property type="entry name" value="Pept_M10A"/>
</dbReference>
<dbReference type="PANTHER" id="PTHR10201:SF213">
    <property type="entry name" value="METALLOENDOPROTEINASE 2-MMP-LIKE"/>
    <property type="match status" value="1"/>
</dbReference>
<accession>A0A834GH93</accession>
<name>A0A834GH93_RHOSS</name>
<feature type="domain" description="Peptidase M10 metallopeptidase" evidence="7">
    <location>
        <begin position="16"/>
        <end position="92"/>
    </location>
</feature>
<proteinExistence type="predicted"/>
<dbReference type="OrthoDB" id="406838at2759"/>
<dbReference type="GO" id="GO:0008270">
    <property type="term" value="F:zinc ion binding"/>
    <property type="evidence" value="ECO:0007669"/>
    <property type="project" value="InterPro"/>
</dbReference>
<feature type="binding site" evidence="6">
    <location>
        <position position="68"/>
    </location>
    <ligand>
        <name>Zn(2+)</name>
        <dbReference type="ChEBI" id="CHEBI:29105"/>
        <label>2</label>
        <note>catalytic</note>
    </ligand>
</feature>
<evidence type="ECO:0000256" key="1">
    <source>
        <dbReference type="ARBA" id="ARBA00022670"/>
    </source>
</evidence>
<gene>
    <name evidence="8" type="ORF">RHSIM_Rhsim08G0059700</name>
</gene>
<protein>
    <recommendedName>
        <fullName evidence="7">Peptidase M10 metallopeptidase domain-containing protein</fullName>
    </recommendedName>
</protein>
<dbReference type="InterPro" id="IPR024079">
    <property type="entry name" value="MetalloPept_cat_dom_sf"/>
</dbReference>
<evidence type="ECO:0000256" key="4">
    <source>
        <dbReference type="ARBA" id="ARBA00022833"/>
    </source>
</evidence>
<comment type="cofactor">
    <cofactor evidence="6">
        <name>Zn(2+)</name>
        <dbReference type="ChEBI" id="CHEBI:29105"/>
    </cofactor>
    <text evidence="6">Binds 2 Zn(2+) ions per subunit.</text>
</comment>
<feature type="binding site" evidence="6">
    <location>
        <position position="54"/>
    </location>
    <ligand>
        <name>Zn(2+)</name>
        <dbReference type="ChEBI" id="CHEBI:29105"/>
        <label>2</label>
        <note>catalytic</note>
    </ligand>
</feature>
<feature type="binding site" evidence="6">
    <location>
        <position position="50"/>
    </location>
    <ligand>
        <name>Zn(2+)</name>
        <dbReference type="ChEBI" id="CHEBI:29105"/>
        <label>2</label>
        <note>catalytic</note>
    </ligand>
</feature>
<evidence type="ECO:0000256" key="2">
    <source>
        <dbReference type="ARBA" id="ARBA00022723"/>
    </source>
</evidence>
<keyword evidence="3" id="KW-0378">Hydrolase</keyword>
<evidence type="ECO:0000259" key="7">
    <source>
        <dbReference type="Pfam" id="PF00413"/>
    </source>
</evidence>
<organism evidence="8 9">
    <name type="scientific">Rhododendron simsii</name>
    <name type="common">Sims's rhododendron</name>
    <dbReference type="NCBI Taxonomy" id="118357"/>
    <lineage>
        <taxon>Eukaryota</taxon>
        <taxon>Viridiplantae</taxon>
        <taxon>Streptophyta</taxon>
        <taxon>Embryophyta</taxon>
        <taxon>Tracheophyta</taxon>
        <taxon>Spermatophyta</taxon>
        <taxon>Magnoliopsida</taxon>
        <taxon>eudicotyledons</taxon>
        <taxon>Gunneridae</taxon>
        <taxon>Pentapetalae</taxon>
        <taxon>asterids</taxon>
        <taxon>Ericales</taxon>
        <taxon>Ericaceae</taxon>
        <taxon>Ericoideae</taxon>
        <taxon>Rhodoreae</taxon>
        <taxon>Rhododendron</taxon>
    </lineage>
</organism>
<dbReference type="Gene3D" id="3.40.390.10">
    <property type="entry name" value="Collagenase (Catalytic Domain)"/>
    <property type="match status" value="1"/>
</dbReference>
<evidence type="ECO:0000256" key="3">
    <source>
        <dbReference type="ARBA" id="ARBA00022801"/>
    </source>
</evidence>
<feature type="binding site" evidence="6">
    <location>
        <position position="26"/>
    </location>
    <ligand>
        <name>Zn(2+)</name>
        <dbReference type="ChEBI" id="CHEBI:29105"/>
        <label>1</label>
    </ligand>
</feature>
<dbReference type="Pfam" id="PF00413">
    <property type="entry name" value="Peptidase_M10"/>
    <property type="match status" value="1"/>
</dbReference>
<dbReference type="GO" id="GO:0031012">
    <property type="term" value="C:extracellular matrix"/>
    <property type="evidence" value="ECO:0007669"/>
    <property type="project" value="InterPro"/>
</dbReference>
<evidence type="ECO:0000313" key="9">
    <source>
        <dbReference type="Proteomes" id="UP000626092"/>
    </source>
</evidence>
<dbReference type="GO" id="GO:0030198">
    <property type="term" value="P:extracellular matrix organization"/>
    <property type="evidence" value="ECO:0007669"/>
    <property type="project" value="TreeGrafter"/>
</dbReference>
<feature type="binding site" evidence="6">
    <location>
        <position position="60"/>
    </location>
    <ligand>
        <name>Zn(2+)</name>
        <dbReference type="ChEBI" id="CHEBI:29105"/>
        <label>2</label>
        <note>catalytic</note>
    </ligand>
</feature>
<dbReference type="AlphaFoldDB" id="A0A834GH93"/>
<dbReference type="SUPFAM" id="SSF55486">
    <property type="entry name" value="Metalloproteases ('zincins'), catalytic domain"/>
    <property type="match status" value="1"/>
</dbReference>
<dbReference type="InterPro" id="IPR001818">
    <property type="entry name" value="Pept_M10_metallopeptidase"/>
</dbReference>
<dbReference type="PANTHER" id="PTHR10201">
    <property type="entry name" value="MATRIX METALLOPROTEINASE"/>
    <property type="match status" value="1"/>
</dbReference>
<dbReference type="Proteomes" id="UP000626092">
    <property type="component" value="Unassembled WGS sequence"/>
</dbReference>
<evidence type="ECO:0000256" key="5">
    <source>
        <dbReference type="PIRSR" id="PIRSR621190-1"/>
    </source>
</evidence>
<reference evidence="8" key="1">
    <citation type="submission" date="2019-11" db="EMBL/GenBank/DDBJ databases">
        <authorList>
            <person name="Liu Y."/>
            <person name="Hou J."/>
            <person name="Li T.-Q."/>
            <person name="Guan C.-H."/>
            <person name="Wu X."/>
            <person name="Wu H.-Z."/>
            <person name="Ling F."/>
            <person name="Zhang R."/>
            <person name="Shi X.-G."/>
            <person name="Ren J.-P."/>
            <person name="Chen E.-F."/>
            <person name="Sun J.-M."/>
        </authorList>
    </citation>
    <scope>NUCLEOTIDE SEQUENCE</scope>
    <source>
        <strain evidence="8">Adult_tree_wgs_1</strain>
        <tissue evidence="8">Leaves</tissue>
    </source>
</reference>
<keyword evidence="2 6" id="KW-0479">Metal-binding</keyword>
<dbReference type="GO" id="GO:0006508">
    <property type="term" value="P:proteolysis"/>
    <property type="evidence" value="ECO:0007669"/>
    <property type="project" value="UniProtKB-KW"/>
</dbReference>
<dbReference type="PRINTS" id="PR00138">
    <property type="entry name" value="MATRIXIN"/>
</dbReference>
<keyword evidence="4 6" id="KW-0862">Zinc</keyword>
<comment type="caution">
    <text evidence="8">The sequence shown here is derived from an EMBL/GenBank/DDBJ whole genome shotgun (WGS) entry which is preliminary data.</text>
</comment>
<keyword evidence="9" id="KW-1185">Reference proteome</keyword>